<gene>
    <name evidence="1" type="ORF">B296_00005392</name>
</gene>
<dbReference type="EMBL" id="AMZH03002967">
    <property type="protein sequence ID" value="RRT73840.1"/>
    <property type="molecule type" value="Genomic_DNA"/>
</dbReference>
<dbReference type="Proteomes" id="UP000287651">
    <property type="component" value="Unassembled WGS sequence"/>
</dbReference>
<evidence type="ECO:0000313" key="1">
    <source>
        <dbReference type="EMBL" id="RRT73840.1"/>
    </source>
</evidence>
<sequence length="85" mass="9876">MTLQMTDLSNSTLNASLLPHWEGLKEMQNMWGKGTKSLWAYFKVRYPKQELEDDPFMDYHEDQNVSMPTKMPFGDSLDSLPYPTA</sequence>
<accession>A0A427AC97</accession>
<organism evidence="1 2">
    <name type="scientific">Ensete ventricosum</name>
    <name type="common">Abyssinian banana</name>
    <name type="synonym">Musa ensete</name>
    <dbReference type="NCBI Taxonomy" id="4639"/>
    <lineage>
        <taxon>Eukaryota</taxon>
        <taxon>Viridiplantae</taxon>
        <taxon>Streptophyta</taxon>
        <taxon>Embryophyta</taxon>
        <taxon>Tracheophyta</taxon>
        <taxon>Spermatophyta</taxon>
        <taxon>Magnoliopsida</taxon>
        <taxon>Liliopsida</taxon>
        <taxon>Zingiberales</taxon>
        <taxon>Musaceae</taxon>
        <taxon>Ensete</taxon>
    </lineage>
</organism>
<evidence type="ECO:0000313" key="2">
    <source>
        <dbReference type="Proteomes" id="UP000287651"/>
    </source>
</evidence>
<proteinExistence type="predicted"/>
<reference evidence="1 2" key="1">
    <citation type="journal article" date="2014" name="Agronomy (Basel)">
        <title>A Draft Genome Sequence for Ensete ventricosum, the Drought-Tolerant Tree Against Hunger.</title>
        <authorList>
            <person name="Harrison J."/>
            <person name="Moore K.A."/>
            <person name="Paszkiewicz K."/>
            <person name="Jones T."/>
            <person name="Grant M."/>
            <person name="Ambacheew D."/>
            <person name="Muzemil S."/>
            <person name="Studholme D.J."/>
        </authorList>
    </citation>
    <scope>NUCLEOTIDE SEQUENCE [LARGE SCALE GENOMIC DNA]</scope>
</reference>
<name>A0A427AC97_ENSVE</name>
<comment type="caution">
    <text evidence="1">The sequence shown here is derived from an EMBL/GenBank/DDBJ whole genome shotgun (WGS) entry which is preliminary data.</text>
</comment>
<dbReference type="AlphaFoldDB" id="A0A427AC97"/>
<protein>
    <submittedName>
        <fullName evidence="1">Uncharacterized protein</fullName>
    </submittedName>
</protein>